<dbReference type="Gene3D" id="1.10.530.10">
    <property type="match status" value="1"/>
</dbReference>
<dbReference type="Pfam" id="PF13406">
    <property type="entry name" value="SLT_2"/>
    <property type="match status" value="1"/>
</dbReference>
<dbReference type="EMBL" id="VANU01000001">
    <property type="protein sequence ID" value="TLP40565.1"/>
    <property type="molecule type" value="Genomic_DNA"/>
</dbReference>
<protein>
    <submittedName>
        <fullName evidence="3">Lytic murein transglycosylase B</fullName>
    </submittedName>
</protein>
<keyword evidence="4" id="KW-1185">Reference proteome</keyword>
<evidence type="ECO:0000313" key="4">
    <source>
        <dbReference type="Proteomes" id="UP000308901"/>
    </source>
</evidence>
<dbReference type="Gene3D" id="1.10.8.350">
    <property type="entry name" value="Bacterial muramidase"/>
    <property type="match status" value="1"/>
</dbReference>
<comment type="caution">
    <text evidence="3">The sequence shown here is derived from an EMBL/GenBank/DDBJ whole genome shotgun (WGS) entry which is preliminary data.</text>
</comment>
<dbReference type="InterPro" id="IPR043426">
    <property type="entry name" value="MltB-like"/>
</dbReference>
<dbReference type="InterPro" id="IPR023346">
    <property type="entry name" value="Lysozyme-like_dom_sf"/>
</dbReference>
<dbReference type="Proteomes" id="UP000308901">
    <property type="component" value="Unassembled WGS sequence"/>
</dbReference>
<dbReference type="RefSeq" id="WP_138150855.1">
    <property type="nucleotide sequence ID" value="NZ_VANU01000001.1"/>
</dbReference>
<reference evidence="3 4" key="1">
    <citation type="submission" date="2019-05" db="EMBL/GenBank/DDBJ databases">
        <title>Arcobacter sp. nov., isolated from sea sediment.</title>
        <authorList>
            <person name="Kim W."/>
        </authorList>
    </citation>
    <scope>NUCLEOTIDE SEQUENCE [LARGE SCALE GENOMIC DNA]</scope>
    <source>
        <strain evidence="3 4">CAU 1517</strain>
    </source>
</reference>
<feature type="domain" description="Transglycosylase SLT" evidence="2">
    <location>
        <begin position="32"/>
        <end position="326"/>
    </location>
</feature>
<dbReference type="GO" id="GO:0008933">
    <property type="term" value="F:peptidoglycan lytic transglycosylase activity"/>
    <property type="evidence" value="ECO:0007669"/>
    <property type="project" value="TreeGrafter"/>
</dbReference>
<dbReference type="InterPro" id="IPR011757">
    <property type="entry name" value="Lytic_transglycosylase_MltB"/>
</dbReference>
<accession>A0A5R8Y3B5</accession>
<dbReference type="SUPFAM" id="SSF53955">
    <property type="entry name" value="Lysozyme-like"/>
    <property type="match status" value="1"/>
</dbReference>
<dbReference type="FunFam" id="1.10.8.350:FF:000001">
    <property type="entry name" value="Lytic murein transglycosylase B"/>
    <property type="match status" value="1"/>
</dbReference>
<proteinExistence type="predicted"/>
<organism evidence="3 4">
    <name type="scientific">Arcobacter arenosus</name>
    <dbReference type="NCBI Taxonomy" id="2576037"/>
    <lineage>
        <taxon>Bacteria</taxon>
        <taxon>Pseudomonadati</taxon>
        <taxon>Campylobacterota</taxon>
        <taxon>Epsilonproteobacteria</taxon>
        <taxon>Campylobacterales</taxon>
        <taxon>Arcobacteraceae</taxon>
        <taxon>Arcobacter</taxon>
    </lineage>
</organism>
<sequence>MKKTTIIKLILIFLLKVNLFSLETNYLHNEETSKLIKDLVKNHGFNKTYLNRLFSSVKVQKSALKYYTQEKKKDFEIKKKYHGSWDRYEKKLLNQERIDTGAKFMKKNKEALNKAYKKYGVQPEYIAAIIGIESFYGKYSGDYPVFDALATLSFEKNRRNEFFKNELKEFLILTKKNNQNPKNIYGSFAGAIGLAQFMPSNFKKLAIDFNNDGVVDLDNEEDAIGSVAKYFNKSGWDRMTPVATRVSYEGKRFDKLKTGFKYKYKRSKLKGIKPKDDNFFYPRKVHLIKLNRYKFDELWYGTKNFYVITRYNRSNYYAMAVYKLAKKLRKAYRKKSV</sequence>
<evidence type="ECO:0000313" key="3">
    <source>
        <dbReference type="EMBL" id="TLP40565.1"/>
    </source>
</evidence>
<name>A0A5R8Y3B5_9BACT</name>
<dbReference type="GO" id="GO:0009253">
    <property type="term" value="P:peptidoglycan catabolic process"/>
    <property type="evidence" value="ECO:0007669"/>
    <property type="project" value="TreeGrafter"/>
</dbReference>
<evidence type="ECO:0000256" key="1">
    <source>
        <dbReference type="PIRSR" id="PIRSR611757-1"/>
    </source>
</evidence>
<dbReference type="NCBIfam" id="TIGR02282">
    <property type="entry name" value="MltB"/>
    <property type="match status" value="1"/>
</dbReference>
<feature type="active site" evidence="1">
    <location>
        <position position="133"/>
    </location>
</feature>
<dbReference type="CDD" id="cd13399">
    <property type="entry name" value="Slt35-like"/>
    <property type="match status" value="1"/>
</dbReference>
<evidence type="ECO:0000259" key="2">
    <source>
        <dbReference type="Pfam" id="PF13406"/>
    </source>
</evidence>
<dbReference type="InterPro" id="IPR031304">
    <property type="entry name" value="SLT_2"/>
</dbReference>
<dbReference type="PANTHER" id="PTHR30163">
    <property type="entry name" value="MEMBRANE-BOUND LYTIC MUREIN TRANSGLYCOSYLASE B"/>
    <property type="match status" value="1"/>
</dbReference>
<gene>
    <name evidence="3" type="primary">mltB</name>
    <name evidence="3" type="ORF">FDK22_00695</name>
</gene>
<dbReference type="OrthoDB" id="9772911at2"/>
<dbReference type="PANTHER" id="PTHR30163:SF9">
    <property type="entry name" value="MEMBRANE-BOUND LYTIC MUREIN TRANSGLYCOSYLASE B"/>
    <property type="match status" value="1"/>
</dbReference>
<dbReference type="AlphaFoldDB" id="A0A5R8Y3B5"/>